<organism evidence="1 2">
    <name type="scientific">Portunus trituberculatus</name>
    <name type="common">Swimming crab</name>
    <name type="synonym">Neptunus trituberculatus</name>
    <dbReference type="NCBI Taxonomy" id="210409"/>
    <lineage>
        <taxon>Eukaryota</taxon>
        <taxon>Metazoa</taxon>
        <taxon>Ecdysozoa</taxon>
        <taxon>Arthropoda</taxon>
        <taxon>Crustacea</taxon>
        <taxon>Multicrustacea</taxon>
        <taxon>Malacostraca</taxon>
        <taxon>Eumalacostraca</taxon>
        <taxon>Eucarida</taxon>
        <taxon>Decapoda</taxon>
        <taxon>Pleocyemata</taxon>
        <taxon>Brachyura</taxon>
        <taxon>Eubrachyura</taxon>
        <taxon>Portunoidea</taxon>
        <taxon>Portunidae</taxon>
        <taxon>Portuninae</taxon>
        <taxon>Portunus</taxon>
    </lineage>
</organism>
<proteinExistence type="predicted"/>
<dbReference type="Proteomes" id="UP000324222">
    <property type="component" value="Unassembled WGS sequence"/>
</dbReference>
<evidence type="ECO:0000313" key="2">
    <source>
        <dbReference type="Proteomes" id="UP000324222"/>
    </source>
</evidence>
<dbReference type="EMBL" id="VSRR010022067">
    <property type="protein sequence ID" value="MPC64418.1"/>
    <property type="molecule type" value="Genomic_DNA"/>
</dbReference>
<gene>
    <name evidence="1" type="ORF">E2C01_058534</name>
</gene>
<protein>
    <submittedName>
        <fullName evidence="1">Uncharacterized protein</fullName>
    </submittedName>
</protein>
<evidence type="ECO:0000313" key="1">
    <source>
        <dbReference type="EMBL" id="MPC64418.1"/>
    </source>
</evidence>
<dbReference type="AlphaFoldDB" id="A0A5B7H5M6"/>
<comment type="caution">
    <text evidence="1">The sequence shown here is derived from an EMBL/GenBank/DDBJ whole genome shotgun (WGS) entry which is preliminary data.</text>
</comment>
<accession>A0A5B7H5M6</accession>
<reference evidence="1 2" key="1">
    <citation type="submission" date="2019-05" db="EMBL/GenBank/DDBJ databases">
        <title>Another draft genome of Portunus trituberculatus and its Hox gene families provides insights of decapod evolution.</title>
        <authorList>
            <person name="Jeong J.-H."/>
            <person name="Song I."/>
            <person name="Kim S."/>
            <person name="Choi T."/>
            <person name="Kim D."/>
            <person name="Ryu S."/>
            <person name="Kim W."/>
        </authorList>
    </citation>
    <scope>NUCLEOTIDE SEQUENCE [LARGE SCALE GENOMIC DNA]</scope>
    <source>
        <tissue evidence="1">Muscle</tissue>
    </source>
</reference>
<name>A0A5B7H5M6_PORTR</name>
<keyword evidence="2" id="KW-1185">Reference proteome</keyword>
<sequence length="70" mass="7840">MRGPWLIKTGGGGRQGWTTWEEAVKYAGALSARQYRLQTNTLPARTNSDNTCQCHDETSIFRLTGHIICN</sequence>